<organism evidence="1 2">
    <name type="scientific">Draconibacterium orientale</name>
    <dbReference type="NCBI Taxonomy" id="1168034"/>
    <lineage>
        <taxon>Bacteria</taxon>
        <taxon>Pseudomonadati</taxon>
        <taxon>Bacteroidota</taxon>
        <taxon>Bacteroidia</taxon>
        <taxon>Marinilabiliales</taxon>
        <taxon>Prolixibacteraceae</taxon>
        <taxon>Draconibacterium</taxon>
    </lineage>
</organism>
<protein>
    <recommendedName>
        <fullName evidence="3">Histidine kinase</fullName>
    </recommendedName>
</protein>
<reference evidence="1 2" key="1">
    <citation type="submission" date="2016-10" db="EMBL/GenBank/DDBJ databases">
        <authorList>
            <person name="de Groot N.N."/>
        </authorList>
    </citation>
    <scope>NUCLEOTIDE SEQUENCE [LARGE SCALE GENOMIC DNA]</scope>
    <source>
        <strain evidence="1 2">DSM 25947</strain>
    </source>
</reference>
<dbReference type="OrthoDB" id="9809908at2"/>
<dbReference type="AlphaFoldDB" id="A0A1I0JGC3"/>
<dbReference type="EMBL" id="FOHT01000042">
    <property type="protein sequence ID" value="SEU09189.1"/>
    <property type="molecule type" value="Genomic_DNA"/>
</dbReference>
<dbReference type="Proteomes" id="UP000181981">
    <property type="component" value="Unassembled WGS sequence"/>
</dbReference>
<name>A0A1I0JGC3_9BACT</name>
<proteinExistence type="predicted"/>
<evidence type="ECO:0000313" key="1">
    <source>
        <dbReference type="EMBL" id="SEU09189.1"/>
    </source>
</evidence>
<evidence type="ECO:0008006" key="3">
    <source>
        <dbReference type="Google" id="ProtNLM"/>
    </source>
</evidence>
<accession>A0A1I0JGC3</accession>
<gene>
    <name evidence="1" type="ORF">SAMN05444285_14225</name>
</gene>
<dbReference type="RefSeq" id="WP_139178250.1">
    <property type="nucleotide sequence ID" value="NZ_FOHT01000042.1"/>
</dbReference>
<evidence type="ECO:0000313" key="2">
    <source>
        <dbReference type="Proteomes" id="UP000181981"/>
    </source>
</evidence>
<sequence length="87" mass="9994">MLVENAIKHNVATRKEPLLITIHFEGMDKLVVRNDLRQRMQLAASSKIGLKNLNERCKLILNREVETQETADEFIVKVPLKLNDLGK</sequence>